<evidence type="ECO:0000313" key="2">
    <source>
        <dbReference type="Proteomes" id="UP000283269"/>
    </source>
</evidence>
<proteinExistence type="predicted"/>
<dbReference type="Proteomes" id="UP000283269">
    <property type="component" value="Unassembled WGS sequence"/>
</dbReference>
<dbReference type="InParanoid" id="A0A409WYQ8"/>
<comment type="caution">
    <text evidence="1">The sequence shown here is derived from an EMBL/GenBank/DDBJ whole genome shotgun (WGS) entry which is preliminary data.</text>
</comment>
<gene>
    <name evidence="1" type="ORF">CVT25_006261</name>
</gene>
<dbReference type="EMBL" id="NHYD01002993">
    <property type="protein sequence ID" value="PPQ83655.1"/>
    <property type="molecule type" value="Genomic_DNA"/>
</dbReference>
<organism evidence="1 2">
    <name type="scientific">Psilocybe cyanescens</name>
    <dbReference type="NCBI Taxonomy" id="93625"/>
    <lineage>
        <taxon>Eukaryota</taxon>
        <taxon>Fungi</taxon>
        <taxon>Dikarya</taxon>
        <taxon>Basidiomycota</taxon>
        <taxon>Agaricomycotina</taxon>
        <taxon>Agaricomycetes</taxon>
        <taxon>Agaricomycetidae</taxon>
        <taxon>Agaricales</taxon>
        <taxon>Agaricineae</taxon>
        <taxon>Strophariaceae</taxon>
        <taxon>Psilocybe</taxon>
    </lineage>
</organism>
<dbReference type="SUPFAM" id="SSF52047">
    <property type="entry name" value="RNI-like"/>
    <property type="match status" value="1"/>
</dbReference>
<sequence length="473" mass="54132">MAFSQTHAQPSIPQEIIDLIIDELANQKPALETRTALRACSLVSKSFTYRARRQLWCNIVFYVDGTLAKRINKFVRMLKRMNDKTLISEVHSFKLVFEDPGTRQKNPDIPGQMAVLRSILRFFERQYDIFDVFSMLKNPNLRHLSVASRGGIPFYWGQGAISIQPPLLQILSSSNLKSFALCNISAVSKMIVAAAFFSKTIQELTLRNTFLGHRDETPLTNEVYGVLADLRRLEMTGVSLSSVFSLILGILPNSTIRQPLFPHLQTLVISVPWNTDHTSVLWKYVLGSASTLKTLEMEFHYRHHYYVSLRHFKFRTASPDSIAWIEDCQRALLDIFAIRDFSNKLESIELQFLLSAMWDHINGATLERYKQTQYWDVIDLLFISEGFTNLELLKISIEVRHYPNPRDTTHCIPTEELYDFANTMLRRVTEAPQIQLTLDGRLVFCNNPGLYGNPDCQASKSFAKHITASDAGL</sequence>
<accession>A0A409WYQ8</accession>
<dbReference type="AlphaFoldDB" id="A0A409WYQ8"/>
<evidence type="ECO:0008006" key="3">
    <source>
        <dbReference type="Google" id="ProtNLM"/>
    </source>
</evidence>
<reference evidence="1 2" key="1">
    <citation type="journal article" date="2018" name="Evol. Lett.">
        <title>Horizontal gene cluster transfer increased hallucinogenic mushroom diversity.</title>
        <authorList>
            <person name="Reynolds H.T."/>
            <person name="Vijayakumar V."/>
            <person name="Gluck-Thaler E."/>
            <person name="Korotkin H.B."/>
            <person name="Matheny P.B."/>
            <person name="Slot J.C."/>
        </authorList>
    </citation>
    <scope>NUCLEOTIDE SEQUENCE [LARGE SCALE GENOMIC DNA]</scope>
    <source>
        <strain evidence="1 2">2631</strain>
    </source>
</reference>
<dbReference type="OrthoDB" id="2788229at2759"/>
<keyword evidence="2" id="KW-1185">Reference proteome</keyword>
<name>A0A409WYQ8_PSICY</name>
<protein>
    <recommendedName>
        <fullName evidence="3">F-box domain-containing protein</fullName>
    </recommendedName>
</protein>
<evidence type="ECO:0000313" key="1">
    <source>
        <dbReference type="EMBL" id="PPQ83655.1"/>
    </source>
</evidence>